<dbReference type="EMBL" id="SWLB01000010">
    <property type="protein sequence ID" value="KAF3333977.1"/>
    <property type="molecule type" value="Genomic_DNA"/>
</dbReference>
<evidence type="ECO:0000256" key="9">
    <source>
        <dbReference type="SAM" id="MobiDB-lite"/>
    </source>
</evidence>
<reference evidence="11" key="1">
    <citation type="submission" date="2020-01" db="EMBL/GenBank/DDBJ databases">
        <title>Genome sequence of Kobresia littledalei, the first chromosome-level genome in the family Cyperaceae.</title>
        <authorList>
            <person name="Qu G."/>
        </authorList>
    </citation>
    <scope>NUCLEOTIDE SEQUENCE</scope>
    <source>
        <strain evidence="11">C.B.Clarke</strain>
        <tissue evidence="11">Leaf</tissue>
    </source>
</reference>
<dbReference type="PANTHER" id="PTHR37739">
    <property type="entry name" value="KINESIN-LIKE PROTEIN KIN-12D"/>
    <property type="match status" value="1"/>
</dbReference>
<keyword evidence="3 7" id="KW-0067">ATP-binding</keyword>
<dbReference type="PRINTS" id="PR00380">
    <property type="entry name" value="KINESINHEAVY"/>
</dbReference>
<feature type="compositionally biased region" description="Basic and acidic residues" evidence="9">
    <location>
        <begin position="686"/>
        <end position="704"/>
    </location>
</feature>
<feature type="region of interest" description="Disordered" evidence="9">
    <location>
        <begin position="1"/>
        <end position="82"/>
    </location>
</feature>
<evidence type="ECO:0000313" key="12">
    <source>
        <dbReference type="Proteomes" id="UP000623129"/>
    </source>
</evidence>
<feature type="compositionally biased region" description="Low complexity" evidence="9">
    <location>
        <begin position="61"/>
        <end position="73"/>
    </location>
</feature>
<feature type="binding site" evidence="7">
    <location>
        <begin position="158"/>
        <end position="165"/>
    </location>
    <ligand>
        <name>ATP</name>
        <dbReference type="ChEBI" id="CHEBI:30616"/>
    </ligand>
</feature>
<feature type="compositionally biased region" description="Acidic residues" evidence="9">
    <location>
        <begin position="530"/>
        <end position="541"/>
    </location>
</feature>
<evidence type="ECO:0000313" key="11">
    <source>
        <dbReference type="EMBL" id="KAF3333977.1"/>
    </source>
</evidence>
<feature type="region of interest" description="Disordered" evidence="9">
    <location>
        <begin position="749"/>
        <end position="770"/>
    </location>
</feature>
<gene>
    <name evidence="11" type="ORF">FCM35_KLT01668</name>
</gene>
<dbReference type="SUPFAM" id="SSF52540">
    <property type="entry name" value="P-loop containing nucleoside triphosphate hydrolases"/>
    <property type="match status" value="1"/>
</dbReference>
<feature type="region of interest" description="Disordered" evidence="9">
    <location>
        <begin position="530"/>
        <end position="564"/>
    </location>
</feature>
<dbReference type="Proteomes" id="UP000623129">
    <property type="component" value="Unassembled WGS sequence"/>
</dbReference>
<keyword evidence="4 8" id="KW-0175">Coiled coil</keyword>
<dbReference type="InterPro" id="IPR036961">
    <property type="entry name" value="Kinesin_motor_dom_sf"/>
</dbReference>
<feature type="region of interest" description="Disordered" evidence="9">
    <location>
        <begin position="671"/>
        <end position="707"/>
    </location>
</feature>
<dbReference type="PROSITE" id="PS50067">
    <property type="entry name" value="KINESIN_MOTOR_2"/>
    <property type="match status" value="1"/>
</dbReference>
<evidence type="ECO:0000256" key="7">
    <source>
        <dbReference type="PROSITE-ProRule" id="PRU00283"/>
    </source>
</evidence>
<dbReference type="GO" id="GO:0003777">
    <property type="term" value="F:microtubule motor activity"/>
    <property type="evidence" value="ECO:0007669"/>
    <property type="project" value="InterPro"/>
</dbReference>
<feature type="coiled-coil region" evidence="8">
    <location>
        <begin position="427"/>
        <end position="454"/>
    </location>
</feature>
<dbReference type="SMART" id="SM00129">
    <property type="entry name" value="KISc"/>
    <property type="match status" value="1"/>
</dbReference>
<keyword evidence="2 7" id="KW-0547">Nucleotide-binding</keyword>
<feature type="compositionally biased region" description="Polar residues" evidence="9">
    <location>
        <begin position="25"/>
        <end position="60"/>
    </location>
</feature>
<comment type="similarity">
    <text evidence="6">Belongs to the TRAFAC class myosin-kinesin ATPase superfamily. Kinesin family. KIN-12 subfamily.</text>
</comment>
<feature type="coiled-coil region" evidence="8">
    <location>
        <begin position="915"/>
        <end position="991"/>
    </location>
</feature>
<evidence type="ECO:0000256" key="5">
    <source>
        <dbReference type="ARBA" id="ARBA00023175"/>
    </source>
</evidence>
<dbReference type="AlphaFoldDB" id="A0A833R567"/>
<evidence type="ECO:0000259" key="10">
    <source>
        <dbReference type="PROSITE" id="PS50067"/>
    </source>
</evidence>
<dbReference type="PANTHER" id="PTHR37739:SF16">
    <property type="entry name" value="KINESIN-LIKE PROTEIN"/>
    <property type="match status" value="1"/>
</dbReference>
<evidence type="ECO:0000256" key="4">
    <source>
        <dbReference type="ARBA" id="ARBA00023054"/>
    </source>
</evidence>
<dbReference type="OrthoDB" id="1907171at2759"/>
<accession>A0A833R567</accession>
<dbReference type="InterPro" id="IPR001752">
    <property type="entry name" value="Kinesin_motor_dom"/>
</dbReference>
<evidence type="ECO:0000256" key="8">
    <source>
        <dbReference type="SAM" id="Coils"/>
    </source>
</evidence>
<dbReference type="GO" id="GO:0005524">
    <property type="term" value="F:ATP binding"/>
    <property type="evidence" value="ECO:0007669"/>
    <property type="project" value="UniProtKB-UniRule"/>
</dbReference>
<evidence type="ECO:0000256" key="1">
    <source>
        <dbReference type="ARBA" id="ARBA00022701"/>
    </source>
</evidence>
<dbReference type="GO" id="GO:0007018">
    <property type="term" value="P:microtubule-based movement"/>
    <property type="evidence" value="ECO:0007669"/>
    <property type="project" value="InterPro"/>
</dbReference>
<proteinExistence type="inferred from homology"/>
<dbReference type="GO" id="GO:0009524">
    <property type="term" value="C:phragmoplast"/>
    <property type="evidence" value="ECO:0007669"/>
    <property type="project" value="UniProtKB-ARBA"/>
</dbReference>
<dbReference type="InterPro" id="IPR044986">
    <property type="entry name" value="KIF15/KIN-12"/>
</dbReference>
<dbReference type="GO" id="GO:0008017">
    <property type="term" value="F:microtubule binding"/>
    <property type="evidence" value="ECO:0007669"/>
    <property type="project" value="InterPro"/>
</dbReference>
<evidence type="ECO:0000256" key="2">
    <source>
        <dbReference type="ARBA" id="ARBA00022741"/>
    </source>
</evidence>
<name>A0A833R567_9POAL</name>
<keyword evidence="12" id="KW-1185">Reference proteome</keyword>
<feature type="coiled-coil region" evidence="8">
    <location>
        <begin position="790"/>
        <end position="842"/>
    </location>
</feature>
<evidence type="ECO:0000256" key="6">
    <source>
        <dbReference type="ARBA" id="ARBA00034488"/>
    </source>
</evidence>
<dbReference type="Pfam" id="PF00225">
    <property type="entry name" value="Kinesin"/>
    <property type="match status" value="1"/>
</dbReference>
<comment type="caution">
    <text evidence="11">The sequence shown here is derived from an EMBL/GenBank/DDBJ whole genome shotgun (WGS) entry which is preliminary data.</text>
</comment>
<dbReference type="Gene3D" id="3.40.850.10">
    <property type="entry name" value="Kinesin motor domain"/>
    <property type="match status" value="1"/>
</dbReference>
<sequence>MEVLRTLSPVAAAGRSALKVKSLSMEASRSNDQENTPPLSPNLKLSTTSSPRKATTPSRLSKSPQKSQSTQSQVASRGLPVSDTDASVKVAVRVRPGNGKDRTVQKVSGTSIAIGDRTFSFDSVLGPQASQEEVFKSVGLPLVENALAGYNTSLMCYGQTGSGKTYTMWGPPSAMVNGGTLNTNLGVVPRFFNMLFSEIQRRQEGSEEKKMNHQCRCSFLEIYNEQINDLLDPTQRDLQIREDNVNGIHVENLTDEYVNNEEDVAQILIKGLANRKVGATSMNSKSSRSHVIFTFILESWRKEESSKSFSSSKSSKITFVDLAGLDRDEIDGANKHYTKEEKYVKKSLSRLGKLVNILSDSAISGKNQKVSYLGSSLTYLLQDTLGGNSKVSFLCLISSDGRCKAATLSTLRFGERAKHIQNNPVINEITEDDVNGLSDQIRQLKEELIKAKSGSSTPAENFKGRNARGSLNLLRVSLNRSLILPRIEIESDEEMEADEEDVSELCAQINSLHSSSDNATLKDVLEFGNDEPVDELSDVEEKDTTPGPTIEEPEPTMCSSPKMHLSPRKSIFSTLGISGSKCEGASLLRTSLQSTKLSATESLAASLHRGLHVIEEQENNQNNLNPRRSFVGLSFDHLALKNQSPKKADLSQGEGATATFMCSSCKKLVDGNRSESKDSQLVPIKEQQESDATKQEESTLKDTNKVSNNISQREVDLEALCAEQEAKIKHLTTVVEQYRKDLLDNSAKVGETTSESEHMASNENSKQGGEKLLDEESEDNLLEKIRNGEVTDTEKYLEEVERERQKWTESESRWISLTEELRLELESNRKFAEKKEMELTEEKKCTAELDDAIHRAVLGHGKMVEHYAELQEAYSDLLEKHRRMMEGLAQVKRAAAKAGRKGCGTAFAAALAAELSTVRIDREKERAQLKEQNRRLRIQLRDTAEAVHAAGELLVRLREAEEALAQAKNNCEGAQQENAKLKKQIEKIKKKHVLEVATMKNYLAESRLPEAALEPYYCADLEIVEESVAPINESQSWRAAFAPAYQ</sequence>
<feature type="domain" description="Kinesin motor" evidence="10">
    <location>
        <begin position="87"/>
        <end position="420"/>
    </location>
</feature>
<keyword evidence="1" id="KW-0493">Microtubule</keyword>
<organism evidence="11 12">
    <name type="scientific">Carex littledalei</name>
    <dbReference type="NCBI Taxonomy" id="544730"/>
    <lineage>
        <taxon>Eukaryota</taxon>
        <taxon>Viridiplantae</taxon>
        <taxon>Streptophyta</taxon>
        <taxon>Embryophyta</taxon>
        <taxon>Tracheophyta</taxon>
        <taxon>Spermatophyta</taxon>
        <taxon>Magnoliopsida</taxon>
        <taxon>Liliopsida</taxon>
        <taxon>Poales</taxon>
        <taxon>Cyperaceae</taxon>
        <taxon>Cyperoideae</taxon>
        <taxon>Cariceae</taxon>
        <taxon>Carex</taxon>
        <taxon>Carex subgen. Euthyceras</taxon>
    </lineage>
</organism>
<dbReference type="InterPro" id="IPR027417">
    <property type="entry name" value="P-loop_NTPase"/>
</dbReference>
<evidence type="ECO:0000256" key="3">
    <source>
        <dbReference type="ARBA" id="ARBA00022840"/>
    </source>
</evidence>
<protein>
    <submittedName>
        <fullName evidence="11">Kinesin-like protein KIN12B</fullName>
    </submittedName>
</protein>
<dbReference type="FunFam" id="3.40.850.10:FF:000052">
    <property type="entry name" value="Kinesin-like protein KIN-12F"/>
    <property type="match status" value="1"/>
</dbReference>
<dbReference type="GO" id="GO:0005874">
    <property type="term" value="C:microtubule"/>
    <property type="evidence" value="ECO:0007669"/>
    <property type="project" value="UniProtKB-KW"/>
</dbReference>
<keyword evidence="5 7" id="KW-0505">Motor protein</keyword>